<evidence type="ECO:0000259" key="1">
    <source>
        <dbReference type="Pfam" id="PF08291"/>
    </source>
</evidence>
<dbReference type="AlphaFoldDB" id="A0A1H0LW60"/>
<dbReference type="Proteomes" id="UP000199075">
    <property type="component" value="Unassembled WGS sequence"/>
</dbReference>
<dbReference type="RefSeq" id="WP_089680347.1">
    <property type="nucleotide sequence ID" value="NZ_FNIV01000010.1"/>
</dbReference>
<sequence>MPQVSRHFKRREFACACGCGFDTIDSETLRILEAVRQHFGAPVVVTSAARCRQHNADVGGASRSQHIYGRAADIKVTGHPAAIVADFIEEQFPWASVGRYLTFTHVDTRTHGPARWGRNA</sequence>
<organism evidence="2 3">
    <name type="scientific">Halomonas shengliensis</name>
    <dbReference type="NCBI Taxonomy" id="419597"/>
    <lineage>
        <taxon>Bacteria</taxon>
        <taxon>Pseudomonadati</taxon>
        <taxon>Pseudomonadota</taxon>
        <taxon>Gammaproteobacteria</taxon>
        <taxon>Oceanospirillales</taxon>
        <taxon>Halomonadaceae</taxon>
        <taxon>Halomonas</taxon>
    </lineage>
</organism>
<reference evidence="3" key="1">
    <citation type="submission" date="2016-10" db="EMBL/GenBank/DDBJ databases">
        <authorList>
            <person name="Varghese N."/>
            <person name="Submissions S."/>
        </authorList>
    </citation>
    <scope>NUCLEOTIDE SEQUENCE [LARGE SCALE GENOMIC DNA]</scope>
    <source>
        <strain evidence="3">CGMCC 1.6444</strain>
    </source>
</reference>
<evidence type="ECO:0000313" key="2">
    <source>
        <dbReference type="EMBL" id="SDO72160.1"/>
    </source>
</evidence>
<dbReference type="InterPro" id="IPR009045">
    <property type="entry name" value="Zn_M74/Hedgehog-like"/>
</dbReference>
<dbReference type="OrthoDB" id="5242612at2"/>
<dbReference type="Gene3D" id="3.30.1380.10">
    <property type="match status" value="1"/>
</dbReference>
<name>A0A1H0LW60_9GAMM</name>
<dbReference type="InterPro" id="IPR013230">
    <property type="entry name" value="Peptidase_M15A_C"/>
</dbReference>
<dbReference type="SUPFAM" id="SSF55166">
    <property type="entry name" value="Hedgehog/DD-peptidase"/>
    <property type="match status" value="1"/>
</dbReference>
<feature type="domain" description="Peptidase M15A C-terminal" evidence="1">
    <location>
        <begin position="7"/>
        <end position="107"/>
    </location>
</feature>
<dbReference type="Pfam" id="PF08291">
    <property type="entry name" value="Peptidase_M15_3"/>
    <property type="match status" value="1"/>
</dbReference>
<keyword evidence="3" id="KW-1185">Reference proteome</keyword>
<proteinExistence type="predicted"/>
<dbReference type="EMBL" id="FNIV01000010">
    <property type="protein sequence ID" value="SDO72160.1"/>
    <property type="molecule type" value="Genomic_DNA"/>
</dbReference>
<evidence type="ECO:0000313" key="3">
    <source>
        <dbReference type="Proteomes" id="UP000199075"/>
    </source>
</evidence>
<gene>
    <name evidence="2" type="ORF">SAMN04487957_110122</name>
</gene>
<dbReference type="STRING" id="419597.SAMN04487957_110122"/>
<accession>A0A1H0LW60</accession>
<protein>
    <submittedName>
        <fullName evidence="2">Peptidase M15</fullName>
    </submittedName>
</protein>